<gene>
    <name evidence="5" type="ORF">NCTC13315_01378</name>
</gene>
<dbReference type="Pfam" id="PF03543">
    <property type="entry name" value="Peptidase_C58"/>
    <property type="match status" value="1"/>
</dbReference>
<evidence type="ECO:0000313" key="5">
    <source>
        <dbReference type="EMBL" id="STX28844.1"/>
    </source>
</evidence>
<keyword evidence="3" id="KW-0788">Thiol protease</keyword>
<evidence type="ECO:0000313" key="6">
    <source>
        <dbReference type="Proteomes" id="UP000254968"/>
    </source>
</evidence>
<evidence type="ECO:0000256" key="2">
    <source>
        <dbReference type="ARBA" id="ARBA00022801"/>
    </source>
</evidence>
<accession>A0A378I8Z3</accession>
<dbReference type="RefSeq" id="WP_115302557.1">
    <property type="nucleotide sequence ID" value="NZ_CAAAHO010000001.1"/>
</dbReference>
<proteinExistence type="predicted"/>
<dbReference type="AlphaFoldDB" id="A0A378I8Z3"/>
<dbReference type="GO" id="GO:0006508">
    <property type="term" value="P:proteolysis"/>
    <property type="evidence" value="ECO:0007669"/>
    <property type="project" value="UniProtKB-KW"/>
</dbReference>
<dbReference type="Gene3D" id="3.90.70.20">
    <property type="match status" value="1"/>
</dbReference>
<sequence>MQSKLEKPQGMKSYQCLDFLKEQGIKYNYTPFDQGALIEVLDPTWYGACNALASEWMLNKICSDDIQTPTIHKITDSSVPYFVAFGDNRTADKEVRSILSKHYQTADISQAAIDGGNYSSEPNEHTFAANIDNLLNYMARHKCHYGLICSGVCIFDQNKGDLPDNFGHAVSFAKRGIEIAWFDPNYGEITFSNFNDFRIWFKREAQEGVLGFIFNNFQSQRKYQNLAEVFPQPQFTTAQQENHSPFVKQIIKRRTNAEMTRSNVKKFILTDYTVQSFHSETHIKLAKPVENITKETQAKAQIDLIKRSMLIKKGIFGVKSSSANLRNQLLWDLIRKAENNEIKYTDALKKIDMITKLKIDKDTYVPKHNGPVFEIKY</sequence>
<organism evidence="5 6">
    <name type="scientific">Legionella beliardensis</name>
    <dbReference type="NCBI Taxonomy" id="91822"/>
    <lineage>
        <taxon>Bacteria</taxon>
        <taxon>Pseudomonadati</taxon>
        <taxon>Pseudomonadota</taxon>
        <taxon>Gammaproteobacteria</taxon>
        <taxon>Legionellales</taxon>
        <taxon>Legionellaceae</taxon>
        <taxon>Legionella</taxon>
    </lineage>
</organism>
<keyword evidence="6" id="KW-1185">Reference proteome</keyword>
<evidence type="ECO:0000256" key="3">
    <source>
        <dbReference type="ARBA" id="ARBA00022807"/>
    </source>
</evidence>
<dbReference type="Proteomes" id="UP000254968">
    <property type="component" value="Unassembled WGS sequence"/>
</dbReference>
<dbReference type="InterPro" id="IPR006473">
    <property type="entry name" value="Peptidase_C58_Yopt"/>
</dbReference>
<dbReference type="EMBL" id="UGNV01000001">
    <property type="protein sequence ID" value="STX28844.1"/>
    <property type="molecule type" value="Genomic_DNA"/>
</dbReference>
<keyword evidence="1" id="KW-0645">Protease</keyword>
<protein>
    <submittedName>
        <fullName evidence="5">Yersinia/Haemophilus virulence surface antigen</fullName>
    </submittedName>
</protein>
<evidence type="ECO:0000259" key="4">
    <source>
        <dbReference type="Pfam" id="PF03543"/>
    </source>
</evidence>
<keyword evidence="2" id="KW-0378">Hydrolase</keyword>
<name>A0A378I8Z3_9GAMM</name>
<evidence type="ECO:0000256" key="1">
    <source>
        <dbReference type="ARBA" id="ARBA00022670"/>
    </source>
</evidence>
<feature type="domain" description="Peptidase C58 YopT-type" evidence="4">
    <location>
        <begin position="167"/>
        <end position="202"/>
    </location>
</feature>
<reference evidence="5 6" key="1">
    <citation type="submission" date="2018-06" db="EMBL/GenBank/DDBJ databases">
        <authorList>
            <consortium name="Pathogen Informatics"/>
            <person name="Doyle S."/>
        </authorList>
    </citation>
    <scope>NUCLEOTIDE SEQUENCE [LARGE SCALE GENOMIC DNA]</scope>
    <source>
        <strain evidence="5 6">NCTC13315</strain>
    </source>
</reference>
<dbReference type="GO" id="GO:0004197">
    <property type="term" value="F:cysteine-type endopeptidase activity"/>
    <property type="evidence" value="ECO:0007669"/>
    <property type="project" value="InterPro"/>
</dbReference>